<sequence length="283" mass="31648">MDEEYTRRHAYPRDRSRLLSFRSVATEPNRTATERPMEEVWLRNGALLLLLVLVVVVVTHTQQKEPMPTVLRRPSIRRLVGRLVLVWVRGRSERRAAHTGAGLCWVVLLLLLLLLLFANSYHRQSVRVSSLLISLLGPVTITVTPVSMRETWLLLLQTSRPAVSTHGSAAVPYFSIQSNDTFSSAPSGSRIVLAAGLSSGGSYLCRFCSAVRALREMRQVAGGRDMMNHDFNPRAKVLERGLTYAFNFVSTAFTDGMGGRWWSEQLLHPSDLSSPVLWSYLGG</sequence>
<evidence type="ECO:0000313" key="3">
    <source>
        <dbReference type="Proteomes" id="UP000075886"/>
    </source>
</evidence>
<keyword evidence="1" id="KW-1133">Transmembrane helix</keyword>
<dbReference type="EnsemblMetazoa" id="AFAF015098-RA">
    <property type="protein sequence ID" value="AFAF015098-PA"/>
    <property type="gene ID" value="AFAF015098"/>
</dbReference>
<evidence type="ECO:0000256" key="1">
    <source>
        <dbReference type="SAM" id="Phobius"/>
    </source>
</evidence>
<dbReference type="AlphaFoldDB" id="A0A182QQY0"/>
<feature type="transmembrane region" description="Helical" evidence="1">
    <location>
        <begin position="40"/>
        <end position="59"/>
    </location>
</feature>
<protein>
    <submittedName>
        <fullName evidence="2">Uncharacterized protein</fullName>
    </submittedName>
</protein>
<organism evidence="2 3">
    <name type="scientific">Anopheles farauti</name>
    <dbReference type="NCBI Taxonomy" id="69004"/>
    <lineage>
        <taxon>Eukaryota</taxon>
        <taxon>Metazoa</taxon>
        <taxon>Ecdysozoa</taxon>
        <taxon>Arthropoda</taxon>
        <taxon>Hexapoda</taxon>
        <taxon>Insecta</taxon>
        <taxon>Pterygota</taxon>
        <taxon>Neoptera</taxon>
        <taxon>Endopterygota</taxon>
        <taxon>Diptera</taxon>
        <taxon>Nematocera</taxon>
        <taxon>Culicoidea</taxon>
        <taxon>Culicidae</taxon>
        <taxon>Anophelinae</taxon>
        <taxon>Anopheles</taxon>
    </lineage>
</organism>
<feature type="transmembrane region" description="Helical" evidence="1">
    <location>
        <begin position="96"/>
        <end position="118"/>
    </location>
</feature>
<reference evidence="2" key="2">
    <citation type="submission" date="2020-05" db="UniProtKB">
        <authorList>
            <consortium name="EnsemblMetazoa"/>
        </authorList>
    </citation>
    <scope>IDENTIFICATION</scope>
    <source>
        <strain evidence="2">FAR1</strain>
    </source>
</reference>
<feature type="transmembrane region" description="Helical" evidence="1">
    <location>
        <begin position="130"/>
        <end position="148"/>
    </location>
</feature>
<dbReference type="VEuPathDB" id="VectorBase:AFAF015098"/>
<evidence type="ECO:0000313" key="2">
    <source>
        <dbReference type="EnsemblMetazoa" id="AFAF015098-PA"/>
    </source>
</evidence>
<reference evidence="3" key="1">
    <citation type="submission" date="2014-01" db="EMBL/GenBank/DDBJ databases">
        <title>The Genome Sequence of Anopheles farauti FAR1 (V2).</title>
        <authorList>
            <consortium name="The Broad Institute Genomics Platform"/>
            <person name="Neafsey D.E."/>
            <person name="Besansky N."/>
            <person name="Howell P."/>
            <person name="Walton C."/>
            <person name="Young S.K."/>
            <person name="Zeng Q."/>
            <person name="Gargeya S."/>
            <person name="Fitzgerald M."/>
            <person name="Haas B."/>
            <person name="Abouelleil A."/>
            <person name="Allen A.W."/>
            <person name="Alvarado L."/>
            <person name="Arachchi H.M."/>
            <person name="Berlin A.M."/>
            <person name="Chapman S.B."/>
            <person name="Gainer-Dewar J."/>
            <person name="Goldberg J."/>
            <person name="Griggs A."/>
            <person name="Gujja S."/>
            <person name="Hansen M."/>
            <person name="Howarth C."/>
            <person name="Imamovic A."/>
            <person name="Ireland A."/>
            <person name="Larimer J."/>
            <person name="McCowan C."/>
            <person name="Murphy C."/>
            <person name="Pearson M."/>
            <person name="Poon T.W."/>
            <person name="Priest M."/>
            <person name="Roberts A."/>
            <person name="Saif S."/>
            <person name="Shea T."/>
            <person name="Sisk P."/>
            <person name="Sykes S."/>
            <person name="Wortman J."/>
            <person name="Nusbaum C."/>
            <person name="Birren B."/>
        </authorList>
    </citation>
    <scope>NUCLEOTIDE SEQUENCE [LARGE SCALE GENOMIC DNA]</scope>
    <source>
        <strain evidence="3">FAR1</strain>
    </source>
</reference>
<accession>A0A182QQY0</accession>
<name>A0A182QQY0_9DIPT</name>
<keyword evidence="3" id="KW-1185">Reference proteome</keyword>
<dbReference type="Proteomes" id="UP000075886">
    <property type="component" value="Unassembled WGS sequence"/>
</dbReference>
<dbReference type="EMBL" id="AXCN02000526">
    <property type="status" value="NOT_ANNOTATED_CDS"/>
    <property type="molecule type" value="Genomic_DNA"/>
</dbReference>
<keyword evidence="1" id="KW-0472">Membrane</keyword>
<keyword evidence="1" id="KW-0812">Transmembrane</keyword>
<proteinExistence type="predicted"/>